<dbReference type="EMBL" id="RBAH01000030">
    <property type="protein sequence ID" value="RKN70690.1"/>
    <property type="molecule type" value="Genomic_DNA"/>
</dbReference>
<name>A0A3B0BD55_9BACL</name>
<dbReference type="PRINTS" id="PR00039">
    <property type="entry name" value="HTHLYSR"/>
</dbReference>
<dbReference type="InterPro" id="IPR050950">
    <property type="entry name" value="HTH-type_LysR_regulators"/>
</dbReference>
<dbReference type="PROSITE" id="PS50931">
    <property type="entry name" value="HTH_LYSR"/>
    <property type="match status" value="1"/>
</dbReference>
<dbReference type="PANTHER" id="PTHR30419:SF28">
    <property type="entry name" value="HTH-TYPE TRANSCRIPTIONAL REGULATOR BSDA"/>
    <property type="match status" value="1"/>
</dbReference>
<dbReference type="Gene3D" id="1.10.10.10">
    <property type="entry name" value="Winged helix-like DNA-binding domain superfamily/Winged helix DNA-binding domain"/>
    <property type="match status" value="1"/>
</dbReference>
<dbReference type="Proteomes" id="UP000282311">
    <property type="component" value="Unassembled WGS sequence"/>
</dbReference>
<dbReference type="PANTHER" id="PTHR30419">
    <property type="entry name" value="HTH-TYPE TRANSCRIPTIONAL REGULATOR YBHD"/>
    <property type="match status" value="1"/>
</dbReference>
<dbReference type="GO" id="GO:0003700">
    <property type="term" value="F:DNA-binding transcription factor activity"/>
    <property type="evidence" value="ECO:0007669"/>
    <property type="project" value="InterPro"/>
</dbReference>
<dbReference type="InterPro" id="IPR000847">
    <property type="entry name" value="LysR_HTH_N"/>
</dbReference>
<dbReference type="Pfam" id="PF00126">
    <property type="entry name" value="HTH_1"/>
    <property type="match status" value="1"/>
</dbReference>
<evidence type="ECO:0000256" key="2">
    <source>
        <dbReference type="ARBA" id="ARBA00023015"/>
    </source>
</evidence>
<dbReference type="GO" id="GO:0003677">
    <property type="term" value="F:DNA binding"/>
    <property type="evidence" value="ECO:0007669"/>
    <property type="project" value="UniProtKB-KW"/>
</dbReference>
<reference evidence="6 7" key="1">
    <citation type="journal article" date="2007" name="Int. J. Syst. Evol. Microbiol.">
        <title>Paenibacillus ginsengarvi sp. nov., isolated from soil from ginseng cultivation.</title>
        <authorList>
            <person name="Yoon M.H."/>
            <person name="Ten L.N."/>
            <person name="Im W.T."/>
        </authorList>
    </citation>
    <scope>NUCLEOTIDE SEQUENCE [LARGE SCALE GENOMIC DNA]</scope>
    <source>
        <strain evidence="6 7">KCTC 13059</strain>
    </source>
</reference>
<dbReference type="InterPro" id="IPR005119">
    <property type="entry name" value="LysR_subst-bd"/>
</dbReference>
<evidence type="ECO:0000259" key="5">
    <source>
        <dbReference type="PROSITE" id="PS50931"/>
    </source>
</evidence>
<evidence type="ECO:0000256" key="1">
    <source>
        <dbReference type="ARBA" id="ARBA00009437"/>
    </source>
</evidence>
<keyword evidence="4" id="KW-0804">Transcription</keyword>
<dbReference type="SUPFAM" id="SSF46785">
    <property type="entry name" value="Winged helix' DNA-binding domain"/>
    <property type="match status" value="1"/>
</dbReference>
<sequence length="296" mass="33870">MEWQQLEYFQVVAEEEHFTRAAQLLSIAQPTLSRSIAKLEEELGVPLFDRQGRHVKLNRYGQLFYRRATRILREMTDAKREIADMQNPEQGSVSLAFLKSLGLSSVPELLRQFRRRYPYVTFQLHQNSTNAMLDQLEAGEIDYGLASITEMRPGIEWQQLWSEDIYVYVPNDHILADRSSVRLDELAHESFVILKQGYGARTVFDEACRKAGIAPHIAFESDEAVSAIGFVKAGLGITMLPAISGIDMTLLVRLPVSEPACRRTIGLAWNSHHYLDPTARLFRQFVSDYYDRHPGH</sequence>
<keyword evidence="3" id="KW-0238">DNA-binding</keyword>
<organism evidence="6 7">
    <name type="scientific">Paenibacillus ginsengarvi</name>
    <dbReference type="NCBI Taxonomy" id="400777"/>
    <lineage>
        <taxon>Bacteria</taxon>
        <taxon>Bacillati</taxon>
        <taxon>Bacillota</taxon>
        <taxon>Bacilli</taxon>
        <taxon>Bacillales</taxon>
        <taxon>Paenibacillaceae</taxon>
        <taxon>Paenibacillus</taxon>
    </lineage>
</organism>
<evidence type="ECO:0000313" key="7">
    <source>
        <dbReference type="Proteomes" id="UP000282311"/>
    </source>
</evidence>
<dbReference type="InterPro" id="IPR036388">
    <property type="entry name" value="WH-like_DNA-bd_sf"/>
</dbReference>
<proteinExistence type="inferred from homology"/>
<gene>
    <name evidence="6" type="ORF">D7M11_30100</name>
</gene>
<dbReference type="InterPro" id="IPR036390">
    <property type="entry name" value="WH_DNA-bd_sf"/>
</dbReference>
<comment type="similarity">
    <text evidence="1">Belongs to the LysR transcriptional regulatory family.</text>
</comment>
<dbReference type="CDD" id="cd08434">
    <property type="entry name" value="PBP2_GltC_like"/>
    <property type="match status" value="1"/>
</dbReference>
<feature type="domain" description="HTH lysR-type" evidence="5">
    <location>
        <begin position="1"/>
        <end position="58"/>
    </location>
</feature>
<keyword evidence="7" id="KW-1185">Reference proteome</keyword>
<dbReference type="FunFam" id="1.10.10.10:FF:000001">
    <property type="entry name" value="LysR family transcriptional regulator"/>
    <property type="match status" value="1"/>
</dbReference>
<protein>
    <submittedName>
        <fullName evidence="6">LysR family transcriptional regulator</fullName>
    </submittedName>
</protein>
<comment type="caution">
    <text evidence="6">The sequence shown here is derived from an EMBL/GenBank/DDBJ whole genome shotgun (WGS) entry which is preliminary data.</text>
</comment>
<evidence type="ECO:0000313" key="6">
    <source>
        <dbReference type="EMBL" id="RKN70690.1"/>
    </source>
</evidence>
<dbReference type="GO" id="GO:0005829">
    <property type="term" value="C:cytosol"/>
    <property type="evidence" value="ECO:0007669"/>
    <property type="project" value="TreeGrafter"/>
</dbReference>
<dbReference type="Pfam" id="PF03466">
    <property type="entry name" value="LysR_substrate"/>
    <property type="match status" value="1"/>
</dbReference>
<evidence type="ECO:0000256" key="4">
    <source>
        <dbReference type="ARBA" id="ARBA00023163"/>
    </source>
</evidence>
<dbReference type="OrthoDB" id="9803735at2"/>
<accession>A0A3B0BD55</accession>
<dbReference type="SUPFAM" id="SSF53850">
    <property type="entry name" value="Periplasmic binding protein-like II"/>
    <property type="match status" value="1"/>
</dbReference>
<dbReference type="RefSeq" id="WP_120750977.1">
    <property type="nucleotide sequence ID" value="NZ_RBAH01000030.1"/>
</dbReference>
<dbReference type="AlphaFoldDB" id="A0A3B0BD55"/>
<evidence type="ECO:0000256" key="3">
    <source>
        <dbReference type="ARBA" id="ARBA00023125"/>
    </source>
</evidence>
<keyword evidence="2" id="KW-0805">Transcription regulation</keyword>
<dbReference type="Gene3D" id="3.40.190.290">
    <property type="match status" value="1"/>
</dbReference>